<proteinExistence type="predicted"/>
<sequence length="1135" mass="128030">MSKAGHRLLKNLAGDSGSLERYPRVLDSCDSEAPVSIYSTKKRTLLGITSPTKRTRSSDVKPRTKRKKPDTQANRPLETNASGVTERGIAEQDPFSVHSSSFGTEVDAPEVDFEFSALEETLRQQSSRSSSVHPWSFAEYLDAVNGGCAGYNQIARGLCVVQGWDVKRSQTTSHWYHLQFIDVNGLLKVACQCPIDDCFHKRYLREYHDEKFASVEMKYPSEVPLALFYCERIVGDMHKSIFSITTNLSSSPMNQALVVYEGLDTGEGRWTCSKDSREQIRRSGFCSHIKLSRSELARRFGIKPEDLNDGPIQAAEGESVVRKIDEEWAVSYLPVLPPIWAELPTDPTLYPQPSSIRTLEKDYLFKLTPTSTCSCGGSDRSYFDDSRPIITEDAILYTLVGLFNCRIELQRCPKCPSSRTKHIGPDLRELGVFNYNNSRLLTHELLDDYTNIFSSSETPFDAWCEIVLNRYSYTPGNTFMSKDSFRACWFAYVRLQSLEGDFWCPDCGPHPDTVVWDGVLLSFGLCKLSGSLEPPTKTSPSSPVRPNVKYFPKQQLIPDSSLWKLLRKALAMEPLNKVTENASTASSPQKATSQSKLSQHVVNMVSDHMDNVLSVTQRLKGLNESLGDLFHRYWGISAYHKGSKVPKVVAGFIKQIAAEESVLQMVNREGLRALDIFLGSPKPAAASGLIIIPHLYLLLEWGYERNAGYQPMTISLATWIRDRARDVLDTLLENSMAPALLETAESTANTNWEMTGCFYSMPKIRERPTYPLLIHDKQKDDTQKEAREQSDGALPPCGKYYSTYKERRLTGGIMVAWCPHSISYGYHCMPGCEGRNDVFSAMITRWPRAPKRVVYDFSCALGPYCLLREPDFFADTLFIIDNFHARDHTKCANACFASTYAKLDPELSEINTSAAECGNSLILRIRKSVSYMSERRAIIYTKVFLSMINRKKIIQRPRATPWSSNVMWKVVGDGSMAYVLNRAGPEWGFNEFEAQFVGVLESFSPIVCFPDGRELPQDVYGHVGRIRFRTPGYTNRLLSIWERTITKIRRIKAVRCLPDEGEPRYSLVIPRRLAEDGLIEAIVPESFYNRSLEQANASKPQRGDLVQVKITISRVILPWGATGHLGVLQGIKHVH</sequence>
<dbReference type="EMBL" id="JANIEX010001485">
    <property type="protein sequence ID" value="KAJ3557410.1"/>
    <property type="molecule type" value="Genomic_DNA"/>
</dbReference>
<feature type="compositionally biased region" description="Polar residues" evidence="1">
    <location>
        <begin position="71"/>
        <end position="83"/>
    </location>
</feature>
<dbReference type="PANTHER" id="PTHR34305:SF1">
    <property type="entry name" value="SWIM-TYPE DOMAIN-CONTAINING PROTEIN"/>
    <property type="match status" value="1"/>
</dbReference>
<evidence type="ECO:0000256" key="1">
    <source>
        <dbReference type="SAM" id="MobiDB-lite"/>
    </source>
</evidence>
<evidence type="ECO:0000259" key="2">
    <source>
        <dbReference type="Pfam" id="PF18717"/>
    </source>
</evidence>
<evidence type="ECO:0000313" key="3">
    <source>
        <dbReference type="EMBL" id="KAJ3557410.1"/>
    </source>
</evidence>
<feature type="region of interest" description="Disordered" evidence="1">
    <location>
        <begin position="1"/>
        <end position="21"/>
    </location>
</feature>
<evidence type="ECO:0000313" key="4">
    <source>
        <dbReference type="Proteomes" id="UP001213000"/>
    </source>
</evidence>
<name>A0AAD5VJI1_9AGAR</name>
<dbReference type="AlphaFoldDB" id="A0AAD5VJI1"/>
<feature type="region of interest" description="Disordered" evidence="1">
    <location>
        <begin position="46"/>
        <end position="89"/>
    </location>
</feature>
<dbReference type="Pfam" id="PF18717">
    <property type="entry name" value="CxC4"/>
    <property type="match status" value="1"/>
</dbReference>
<accession>A0AAD5VJI1</accession>
<protein>
    <recommendedName>
        <fullName evidence="2">HMG domain-containing protein</fullName>
    </recommendedName>
</protein>
<organism evidence="3 4">
    <name type="scientific">Leucocoprinus birnbaumii</name>
    <dbReference type="NCBI Taxonomy" id="56174"/>
    <lineage>
        <taxon>Eukaryota</taxon>
        <taxon>Fungi</taxon>
        <taxon>Dikarya</taxon>
        <taxon>Basidiomycota</taxon>
        <taxon>Agaricomycotina</taxon>
        <taxon>Agaricomycetes</taxon>
        <taxon>Agaricomycetidae</taxon>
        <taxon>Agaricales</taxon>
        <taxon>Agaricineae</taxon>
        <taxon>Agaricaceae</taxon>
        <taxon>Leucocoprinus</taxon>
    </lineage>
</organism>
<reference evidence="3" key="1">
    <citation type="submission" date="2022-07" db="EMBL/GenBank/DDBJ databases">
        <title>Genome Sequence of Leucocoprinus birnbaumii.</title>
        <authorList>
            <person name="Buettner E."/>
        </authorList>
    </citation>
    <scope>NUCLEOTIDE SEQUENCE</scope>
    <source>
        <strain evidence="3">VT141</strain>
    </source>
</reference>
<dbReference type="Proteomes" id="UP001213000">
    <property type="component" value="Unassembled WGS sequence"/>
</dbReference>
<keyword evidence="4" id="KW-1185">Reference proteome</keyword>
<feature type="domain" description="HMG" evidence="2">
    <location>
        <begin position="365"/>
        <end position="492"/>
    </location>
</feature>
<dbReference type="InterPro" id="IPR040648">
    <property type="entry name" value="HMGXB3_CxC4"/>
</dbReference>
<dbReference type="PANTHER" id="PTHR34305">
    <property type="entry name" value="EXPRESSED PROTEIN"/>
    <property type="match status" value="1"/>
</dbReference>
<comment type="caution">
    <text evidence="3">The sequence shown here is derived from an EMBL/GenBank/DDBJ whole genome shotgun (WGS) entry which is preliminary data.</text>
</comment>
<gene>
    <name evidence="3" type="ORF">NP233_g11752</name>
</gene>